<dbReference type="SUPFAM" id="SSF54648">
    <property type="entry name" value="DLC"/>
    <property type="match status" value="1"/>
</dbReference>
<comment type="subcellular location">
    <subcellularLocation>
        <location evidence="1">Cytoplasm</location>
        <location evidence="1">Cytoskeleton</location>
    </subcellularLocation>
</comment>
<dbReference type="GO" id="GO:0005868">
    <property type="term" value="C:cytoplasmic dynein complex"/>
    <property type="evidence" value="ECO:0007669"/>
    <property type="project" value="TreeGrafter"/>
</dbReference>
<dbReference type="SMART" id="SM01375">
    <property type="entry name" value="Dynein_light"/>
    <property type="match status" value="1"/>
</dbReference>
<protein>
    <recommendedName>
        <fullName evidence="1">Dynein light chain</fullName>
    </recommendedName>
</protein>
<name>A0A0G4I9M3_9ALVE</name>
<dbReference type="AlphaFoldDB" id="A0A0G4I9M3"/>
<evidence type="ECO:0000313" key="2">
    <source>
        <dbReference type="EMBL" id="CEM53714.1"/>
    </source>
</evidence>
<keyword evidence="1" id="KW-0963">Cytoplasm</keyword>
<dbReference type="Gene3D" id="3.30.740.10">
    <property type="entry name" value="Protein Inhibitor Of Neuronal Nitric Oxide Synthase"/>
    <property type="match status" value="1"/>
</dbReference>
<evidence type="ECO:0000256" key="1">
    <source>
        <dbReference type="RuleBase" id="RU365010"/>
    </source>
</evidence>
<comment type="similarity">
    <text evidence="1">Belongs to the dynein light chain family.</text>
</comment>
<accession>A0A0G4I9M3</accession>
<sequence>MADDEEEQVVEKKIELHPMKIRHSDLPPDLQEKAQLYMMDAFKEHSLEKDLAAFIKKKMDEDPDMNPSTKGAWQCVVGHQFALSITHERRYVLFLDYLSEQHFSILLFRSK</sequence>
<keyword evidence="1" id="KW-0243">Dynein</keyword>
<dbReference type="PANTHER" id="PTHR11886">
    <property type="entry name" value="DYNEIN LIGHT CHAIN"/>
    <property type="match status" value="1"/>
</dbReference>
<organism evidence="2">
    <name type="scientific">Chromera velia CCMP2878</name>
    <dbReference type="NCBI Taxonomy" id="1169474"/>
    <lineage>
        <taxon>Eukaryota</taxon>
        <taxon>Sar</taxon>
        <taxon>Alveolata</taxon>
        <taxon>Colpodellida</taxon>
        <taxon>Chromeraceae</taxon>
        <taxon>Chromera</taxon>
    </lineage>
</organism>
<dbReference type="EMBL" id="CDMZ01005719">
    <property type="protein sequence ID" value="CEM53714.1"/>
    <property type="molecule type" value="Genomic_DNA"/>
</dbReference>
<proteinExistence type="inferred from homology"/>
<keyword evidence="1" id="KW-0206">Cytoskeleton</keyword>
<keyword evidence="1" id="KW-0505">Motor protein</keyword>
<dbReference type="PhylomeDB" id="A0A0G4I9M3"/>
<dbReference type="GO" id="GO:0005874">
    <property type="term" value="C:microtubule"/>
    <property type="evidence" value="ECO:0007669"/>
    <property type="project" value="UniProtKB-KW"/>
</dbReference>
<keyword evidence="1" id="KW-0493">Microtubule</keyword>
<dbReference type="Pfam" id="PF01221">
    <property type="entry name" value="Dynein_light"/>
    <property type="match status" value="1"/>
</dbReference>
<dbReference type="PANTHER" id="PTHR11886:SF35">
    <property type="entry name" value="DYNEIN LIGHT CHAIN"/>
    <property type="match status" value="1"/>
</dbReference>
<dbReference type="InterPro" id="IPR001372">
    <property type="entry name" value="Dynein_light_chain_typ-1/2"/>
</dbReference>
<gene>
    <name evidence="2" type="ORF">Cvel_12200</name>
</gene>
<dbReference type="InterPro" id="IPR037177">
    <property type="entry name" value="DLC_sf"/>
</dbReference>
<dbReference type="GO" id="GO:0007017">
    <property type="term" value="P:microtubule-based process"/>
    <property type="evidence" value="ECO:0007669"/>
    <property type="project" value="InterPro"/>
</dbReference>
<dbReference type="VEuPathDB" id="CryptoDB:Cvel_12200"/>
<reference evidence="2" key="1">
    <citation type="submission" date="2014-11" db="EMBL/GenBank/DDBJ databases">
        <authorList>
            <person name="Otto D Thomas"/>
            <person name="Naeem Raeece"/>
        </authorList>
    </citation>
    <scope>NUCLEOTIDE SEQUENCE</scope>
</reference>
<dbReference type="GO" id="GO:0045505">
    <property type="term" value="F:dynein intermediate chain binding"/>
    <property type="evidence" value="ECO:0007669"/>
    <property type="project" value="TreeGrafter"/>
</dbReference>